<dbReference type="Proteomes" id="UP000092460">
    <property type="component" value="Unassembled WGS sequence"/>
</dbReference>
<reference evidence="1" key="2">
    <citation type="submission" date="2020-05" db="UniProtKB">
        <authorList>
            <consortium name="EnsemblMetazoa"/>
        </authorList>
    </citation>
    <scope>IDENTIFICATION</scope>
    <source>
        <strain evidence="1">IAEA</strain>
    </source>
</reference>
<dbReference type="VEuPathDB" id="VectorBase:GPPI020636"/>
<proteinExistence type="predicted"/>
<organism evidence="1 2">
    <name type="scientific">Glossina palpalis gambiensis</name>
    <dbReference type="NCBI Taxonomy" id="67801"/>
    <lineage>
        <taxon>Eukaryota</taxon>
        <taxon>Metazoa</taxon>
        <taxon>Ecdysozoa</taxon>
        <taxon>Arthropoda</taxon>
        <taxon>Hexapoda</taxon>
        <taxon>Insecta</taxon>
        <taxon>Pterygota</taxon>
        <taxon>Neoptera</taxon>
        <taxon>Endopterygota</taxon>
        <taxon>Diptera</taxon>
        <taxon>Brachycera</taxon>
        <taxon>Muscomorpha</taxon>
        <taxon>Hippoboscoidea</taxon>
        <taxon>Glossinidae</taxon>
        <taxon>Glossina</taxon>
    </lineage>
</organism>
<keyword evidence="2" id="KW-1185">Reference proteome</keyword>
<evidence type="ECO:0000313" key="1">
    <source>
        <dbReference type="EnsemblMetazoa" id="GPPI020636-PA"/>
    </source>
</evidence>
<accession>A0A1B0B6Q4</accession>
<dbReference type="EnsemblMetazoa" id="GPPI020636-RA">
    <property type="protein sequence ID" value="GPPI020636-PA"/>
    <property type="gene ID" value="GPPI020636"/>
</dbReference>
<sequence length="137" mass="16162">MKLREIFLNILVFRRYFAYVGHAGKFATRLLPFSELISGNQLAEDRFGSIGEKENEEKLCNFLSNQWHVRPNQIDINEQRCTSNEKCSYNILKTKSALKTNQTQHQHQHQYRSYLVEFKLPHDSSKRQATNRTCNLL</sequence>
<name>A0A1B0B6Q4_9MUSC</name>
<evidence type="ECO:0000313" key="2">
    <source>
        <dbReference type="Proteomes" id="UP000092460"/>
    </source>
</evidence>
<dbReference type="AlphaFoldDB" id="A0A1B0B6Q4"/>
<dbReference type="EMBL" id="JXJN01009197">
    <property type="status" value="NOT_ANNOTATED_CDS"/>
    <property type="molecule type" value="Genomic_DNA"/>
</dbReference>
<dbReference type="EMBL" id="JXJN01009198">
    <property type="status" value="NOT_ANNOTATED_CDS"/>
    <property type="molecule type" value="Genomic_DNA"/>
</dbReference>
<reference evidence="2" key="1">
    <citation type="submission" date="2015-01" db="EMBL/GenBank/DDBJ databases">
        <authorList>
            <person name="Aksoy S."/>
            <person name="Warren W."/>
            <person name="Wilson R.K."/>
        </authorList>
    </citation>
    <scope>NUCLEOTIDE SEQUENCE [LARGE SCALE GENOMIC DNA]</scope>
    <source>
        <strain evidence="2">IAEA</strain>
    </source>
</reference>
<protein>
    <submittedName>
        <fullName evidence="1">Uncharacterized protein</fullName>
    </submittedName>
</protein>